<organism evidence="4 5">
    <name type="scientific">Thalassolituus pacificus</name>
    <dbReference type="NCBI Taxonomy" id="2975440"/>
    <lineage>
        <taxon>Bacteria</taxon>
        <taxon>Pseudomonadati</taxon>
        <taxon>Pseudomonadota</taxon>
        <taxon>Gammaproteobacteria</taxon>
        <taxon>Oceanospirillales</taxon>
        <taxon>Oceanospirillaceae</taxon>
        <taxon>Thalassolituus</taxon>
    </lineage>
</organism>
<evidence type="ECO:0000313" key="4">
    <source>
        <dbReference type="EMBL" id="MCT7357583.1"/>
    </source>
</evidence>
<protein>
    <submittedName>
        <fullName evidence="4">Damage-inducible protein DinB</fullName>
    </submittedName>
</protein>
<feature type="binding site" evidence="3">
    <location>
        <position position="147"/>
    </location>
    <ligand>
        <name>a divalent metal cation</name>
        <dbReference type="ChEBI" id="CHEBI:60240"/>
    </ligand>
</feature>
<dbReference type="PANTHER" id="PTHR37302">
    <property type="entry name" value="SLR1116 PROTEIN"/>
    <property type="match status" value="1"/>
</dbReference>
<dbReference type="Proteomes" id="UP001147830">
    <property type="component" value="Unassembled WGS sequence"/>
</dbReference>
<keyword evidence="5" id="KW-1185">Reference proteome</keyword>
<accession>A0A9X2WBT4</accession>
<keyword evidence="2 3" id="KW-0479">Metal-binding</keyword>
<evidence type="ECO:0000256" key="1">
    <source>
        <dbReference type="ARBA" id="ARBA00008635"/>
    </source>
</evidence>
<reference evidence="4" key="1">
    <citation type="journal article" date="2022" name="Front. Microbiol.">
        <title>Genome-based taxonomic rearrangement of Oceanobacter-related bacteria including the description of Thalassolituus hydrocarbonoclasticus sp. nov. and Thalassolituus pacificus sp. nov. and emended description of the genus Thalassolituus.</title>
        <authorList>
            <person name="Dong C."/>
            <person name="Wei L."/>
            <person name="Wang J."/>
            <person name="Lai Q."/>
            <person name="Huang Z."/>
            <person name="Shao Z."/>
        </authorList>
    </citation>
    <scope>NUCLEOTIDE SEQUENCE</scope>
    <source>
        <strain evidence="4">59MF3M-4</strain>
    </source>
</reference>
<dbReference type="AlphaFoldDB" id="A0A9X2WBT4"/>
<dbReference type="InterPro" id="IPR034660">
    <property type="entry name" value="DinB/YfiT-like"/>
</dbReference>
<evidence type="ECO:0000256" key="2">
    <source>
        <dbReference type="ARBA" id="ARBA00022723"/>
    </source>
</evidence>
<proteinExistence type="inferred from homology"/>
<dbReference type="GO" id="GO:0046872">
    <property type="term" value="F:metal ion binding"/>
    <property type="evidence" value="ECO:0007669"/>
    <property type="project" value="UniProtKB-KW"/>
</dbReference>
<comment type="similarity">
    <text evidence="1">Belongs to the DinB family.</text>
</comment>
<dbReference type="SUPFAM" id="SSF109854">
    <property type="entry name" value="DinB/YfiT-like putative metalloenzymes"/>
    <property type="match status" value="1"/>
</dbReference>
<feature type="binding site" evidence="3">
    <location>
        <position position="143"/>
    </location>
    <ligand>
        <name>a divalent metal cation</name>
        <dbReference type="ChEBI" id="CHEBI:60240"/>
    </ligand>
</feature>
<evidence type="ECO:0000313" key="5">
    <source>
        <dbReference type="Proteomes" id="UP001147830"/>
    </source>
</evidence>
<dbReference type="RefSeq" id="WP_260974516.1">
    <property type="nucleotide sequence ID" value="NZ_JAOANI010000002.1"/>
</dbReference>
<comment type="caution">
    <text evidence="4">The sequence shown here is derived from an EMBL/GenBank/DDBJ whole genome shotgun (WGS) entry which is preliminary data.</text>
</comment>
<dbReference type="InterPro" id="IPR007837">
    <property type="entry name" value="DinB"/>
</dbReference>
<dbReference type="Gene3D" id="1.20.120.450">
    <property type="entry name" value="dinb family like domain"/>
    <property type="match status" value="1"/>
</dbReference>
<sequence>MPWSDIYRRYARYNRAMNQQLLDACSTLQHGQLNQSCGLYFDSLLGTWNHLLVTDIYWLNRLSAIFPILEELRDLPTPATFNTQLAHDLTTLRPLRERLDDIYIRWCDLLRADDARDVLVFTNSLGQDVAKPLDLILQHIFNHQTHHRGQITAELSRLGVDYGVTDLLFTPDLTD</sequence>
<name>A0A9X2WBT4_9GAMM</name>
<evidence type="ECO:0000256" key="3">
    <source>
        <dbReference type="PIRSR" id="PIRSR607837-1"/>
    </source>
</evidence>
<reference evidence="4" key="2">
    <citation type="submission" date="2022-08" db="EMBL/GenBank/DDBJ databases">
        <authorList>
            <person name="Dong C."/>
        </authorList>
    </citation>
    <scope>NUCLEOTIDE SEQUENCE</scope>
    <source>
        <strain evidence="4">59MF3M-4</strain>
    </source>
</reference>
<feature type="binding site" evidence="3">
    <location>
        <position position="50"/>
    </location>
    <ligand>
        <name>a divalent metal cation</name>
        <dbReference type="ChEBI" id="CHEBI:60240"/>
    </ligand>
</feature>
<dbReference type="Pfam" id="PF05163">
    <property type="entry name" value="DinB"/>
    <property type="match status" value="1"/>
</dbReference>
<dbReference type="PANTHER" id="PTHR37302:SF1">
    <property type="entry name" value="PROTEIN DINB"/>
    <property type="match status" value="1"/>
</dbReference>
<gene>
    <name evidence="4" type="ORF">NYR02_00915</name>
</gene>
<dbReference type="EMBL" id="JAOANI010000002">
    <property type="protein sequence ID" value="MCT7357583.1"/>
    <property type="molecule type" value="Genomic_DNA"/>
</dbReference>